<dbReference type="GO" id="GO:0006508">
    <property type="term" value="P:proteolysis"/>
    <property type="evidence" value="ECO:0007669"/>
    <property type="project" value="InterPro"/>
</dbReference>
<sequence length="371" mass="42866">YSCGGVLDDLFLDPEDPKVQADNLIKNKLVSGSPSDSVAEPIQQYYNSCLTFTLDYNETERLEQARNLFSNVSFEFNPNPALKKDELLPEYDTKFNLTTCLANMMKLHFAPFFDLHLDVDGSDNSKFALKLTPPLFSSPFSDDLAKAVCLKNYTNRLQEAELSTKQLDINSEYKIYQRCKSFDDGLSARLERMEHAVEHLKLMEHINNTVIQDKLLAQTRFNANFFLEAIAEHMPEIPDLRRGNIRKEYQEFTLEQLDHGPVFTSSEINWQQLVEEMLGHEITNPADVKVQVYFHEQLDEIVTEISEEYRTDPLNMQNILLLLWSERIYTSLVEPFGTSLSSPDYCFRATTFLMEDFASYLYLDALQPHLS</sequence>
<dbReference type="InterPro" id="IPR042089">
    <property type="entry name" value="Peptidase_M13_dom_2"/>
</dbReference>
<accession>A0AAW0XLX4</accession>
<comment type="caution">
    <text evidence="2">The sequence shown here is derived from an EMBL/GenBank/DDBJ whole genome shotgun (WGS) entry which is preliminary data.</text>
</comment>
<feature type="non-terminal residue" evidence="2">
    <location>
        <position position="1"/>
    </location>
</feature>
<dbReference type="Pfam" id="PF05649">
    <property type="entry name" value="Peptidase_M13_N"/>
    <property type="match status" value="1"/>
</dbReference>
<evidence type="ECO:0000313" key="2">
    <source>
        <dbReference type="EMBL" id="KAK8739019.1"/>
    </source>
</evidence>
<gene>
    <name evidence="2" type="ORF">OTU49_003790</name>
</gene>
<organism evidence="2 3">
    <name type="scientific">Cherax quadricarinatus</name>
    <name type="common">Australian red claw crayfish</name>
    <dbReference type="NCBI Taxonomy" id="27406"/>
    <lineage>
        <taxon>Eukaryota</taxon>
        <taxon>Metazoa</taxon>
        <taxon>Ecdysozoa</taxon>
        <taxon>Arthropoda</taxon>
        <taxon>Crustacea</taxon>
        <taxon>Multicrustacea</taxon>
        <taxon>Malacostraca</taxon>
        <taxon>Eumalacostraca</taxon>
        <taxon>Eucarida</taxon>
        <taxon>Decapoda</taxon>
        <taxon>Pleocyemata</taxon>
        <taxon>Astacidea</taxon>
        <taxon>Parastacoidea</taxon>
        <taxon>Parastacidae</taxon>
        <taxon>Cherax</taxon>
    </lineage>
</organism>
<feature type="domain" description="Peptidase M13 N-terminal" evidence="1">
    <location>
        <begin position="25"/>
        <end position="305"/>
    </location>
</feature>
<evidence type="ECO:0000313" key="3">
    <source>
        <dbReference type="Proteomes" id="UP001445076"/>
    </source>
</evidence>
<dbReference type="Gene3D" id="1.10.1380.10">
    <property type="entry name" value="Neutral endopeptidase , domain2"/>
    <property type="match status" value="1"/>
</dbReference>
<proteinExistence type="predicted"/>
<feature type="non-terminal residue" evidence="2">
    <location>
        <position position="371"/>
    </location>
</feature>
<dbReference type="InterPro" id="IPR008753">
    <property type="entry name" value="Peptidase_M13_N"/>
</dbReference>
<dbReference type="EMBL" id="JARKIK010000038">
    <property type="protein sequence ID" value="KAK8739019.1"/>
    <property type="molecule type" value="Genomic_DNA"/>
</dbReference>
<reference evidence="2 3" key="1">
    <citation type="journal article" date="2024" name="BMC Genomics">
        <title>Genome assembly of redclaw crayfish (Cherax quadricarinatus) provides insights into its immune adaptation and hypoxia tolerance.</title>
        <authorList>
            <person name="Liu Z."/>
            <person name="Zheng J."/>
            <person name="Li H."/>
            <person name="Fang K."/>
            <person name="Wang S."/>
            <person name="He J."/>
            <person name="Zhou D."/>
            <person name="Weng S."/>
            <person name="Chi M."/>
            <person name="Gu Z."/>
            <person name="He J."/>
            <person name="Li F."/>
            <person name="Wang M."/>
        </authorList>
    </citation>
    <scope>NUCLEOTIDE SEQUENCE [LARGE SCALE GENOMIC DNA]</scope>
    <source>
        <strain evidence="2">ZL_2023a</strain>
    </source>
</reference>
<dbReference type="AlphaFoldDB" id="A0AAW0XLX4"/>
<protein>
    <recommendedName>
        <fullName evidence="1">Peptidase M13 N-terminal domain-containing protein</fullName>
    </recommendedName>
</protein>
<evidence type="ECO:0000259" key="1">
    <source>
        <dbReference type="Pfam" id="PF05649"/>
    </source>
</evidence>
<dbReference type="Proteomes" id="UP001445076">
    <property type="component" value="Unassembled WGS sequence"/>
</dbReference>
<name>A0AAW0XLX4_CHEQU</name>
<keyword evidence="3" id="KW-1185">Reference proteome</keyword>